<dbReference type="HOGENOM" id="CLU_002876_0_0_1"/>
<reference evidence="3" key="2">
    <citation type="submission" date="2015-06" db="UniProtKB">
        <authorList>
            <consortium name="EnsemblMetazoa"/>
        </authorList>
    </citation>
    <scope>IDENTIFICATION</scope>
</reference>
<name>T1GUW5_MEGSC</name>
<reference evidence="4" key="1">
    <citation type="submission" date="2013-02" db="EMBL/GenBank/DDBJ databases">
        <authorList>
            <person name="Hughes D."/>
        </authorList>
    </citation>
    <scope>NUCLEOTIDE SEQUENCE</scope>
    <source>
        <strain>Durham</strain>
        <strain evidence="4">NC isolate 2 -- Noor lab</strain>
    </source>
</reference>
<evidence type="ECO:0000259" key="2">
    <source>
        <dbReference type="Pfam" id="PF15787"/>
    </source>
</evidence>
<dbReference type="EMBL" id="CAQQ02110270">
    <property type="status" value="NOT_ANNOTATED_CDS"/>
    <property type="molecule type" value="Genomic_DNA"/>
</dbReference>
<dbReference type="GO" id="GO:0016020">
    <property type="term" value="C:membrane"/>
    <property type="evidence" value="ECO:0007669"/>
    <property type="project" value="TreeGrafter"/>
</dbReference>
<dbReference type="Proteomes" id="UP000015102">
    <property type="component" value="Unassembled WGS sequence"/>
</dbReference>
<accession>T1GUW5</accession>
<dbReference type="OMA" id="ACKENIC"/>
<feature type="domain" description="DUF4704" evidence="2">
    <location>
        <begin position="490"/>
        <end position="733"/>
    </location>
</feature>
<dbReference type="PANTHER" id="PTHR13743">
    <property type="entry name" value="BEIGE/BEACH-RELATED"/>
    <property type="match status" value="1"/>
</dbReference>
<proteinExistence type="predicted"/>
<dbReference type="InterPro" id="IPR031570">
    <property type="entry name" value="NBEA/BDCP_DUF4704"/>
</dbReference>
<dbReference type="EMBL" id="CAQQ02110269">
    <property type="status" value="NOT_ANNOTATED_CDS"/>
    <property type="molecule type" value="Genomic_DNA"/>
</dbReference>
<dbReference type="GO" id="GO:0005829">
    <property type="term" value="C:cytosol"/>
    <property type="evidence" value="ECO:0007669"/>
    <property type="project" value="TreeGrafter"/>
</dbReference>
<dbReference type="Pfam" id="PF15787">
    <property type="entry name" value="DUF4704"/>
    <property type="match status" value="1"/>
</dbReference>
<dbReference type="GO" id="GO:0019901">
    <property type="term" value="F:protein kinase binding"/>
    <property type="evidence" value="ECO:0007669"/>
    <property type="project" value="TreeGrafter"/>
</dbReference>
<sequence length="899" mass="102181">MTRSSKKVIDSLRSSNKLNLIFTNIGNLGKPSMKVLEACFNFAFDDKLKTLLIPDSLCPIIKWLPDIDESNQLKVSEMILKGCTTNYICKQSSCEEEIIKIVCETLTSFEYLNEGCIQNLIKLIEELAKISIKPAELKGILSLLKEESKFPYTKQLLQTFTVVSLQNLNGGNTSCGQYFDIQKSYDGIIVPDIRNWIMSGSYGFIFHVFLRLNPLGEETGDSDTVKTTKRRMLFNLKTATDTGFEGFIQDNGNIVVAAVTKKEYLTSSVSAKTIFDGRWHFVTIALSPPKRPFSYSQINIYVDFIQKISTTLKMQGLNEPFTFCTIASAYQHHQRYQDHSPHSDRIARGSSQESSPQQFRGILPNILERTLSTHVSNYFTLPMRNTTSFDPNVKNFPIGMQDNVFGEPVCLRGQICSVLLAEPTTNMRTIFEAGTNFASLFSQDNDVIDLTSRFVFCYSAGSCTNNICTDLVPGGKYIGSVSARHFKIVKIQDTLNSVGGVQAILPILHNISKSSDFSLTSDVNEDDLLAAAQKTPSVEEFSDWEVLTTSSYTEWKMIQQPVAKTDTLAMIGVMLKKIPPSSFDVNALMGTHLLIESIQNQKPSANMKLLENLYLEIVFNFAIWSKMQFQIVLGHVQYISTMIKGDRKYFRKKFGVQYFLDVLRMYYGSPENINFEDSKTIRATIFAIIKYYIQKDVNIKEVSSIVAFMASVKYEHVLIELLEVLTYHMKSKSCKDDLILLMHEPQTANLFYNYFIDKVHTFELQEANIRFIETLLSSTRVQGKYKQILRLMEEESFYPGFFSYLIPLNLSESVLLRIYDQLLSSEIDYTGLMFLVYQVYQCDIPIKLEVAKKLLQVTFLKPTAPQSIAKRVGWQESVARLLIKKPIVDKLDVERGKAL</sequence>
<keyword evidence="4" id="KW-1185">Reference proteome</keyword>
<evidence type="ECO:0000256" key="1">
    <source>
        <dbReference type="SAM" id="MobiDB-lite"/>
    </source>
</evidence>
<feature type="compositionally biased region" description="Basic and acidic residues" evidence="1">
    <location>
        <begin position="337"/>
        <end position="347"/>
    </location>
</feature>
<dbReference type="AlphaFoldDB" id="T1GUW5"/>
<dbReference type="PANTHER" id="PTHR13743:SF112">
    <property type="entry name" value="BEACH DOMAIN-CONTAINING PROTEIN"/>
    <property type="match status" value="1"/>
</dbReference>
<feature type="region of interest" description="Disordered" evidence="1">
    <location>
        <begin position="337"/>
        <end position="357"/>
    </location>
</feature>
<dbReference type="EnsemblMetazoa" id="MESCA007537-RA">
    <property type="protein sequence ID" value="MESCA007537-PA"/>
    <property type="gene ID" value="MESCA007537"/>
</dbReference>
<dbReference type="GO" id="GO:0008104">
    <property type="term" value="P:intracellular protein localization"/>
    <property type="evidence" value="ECO:0007669"/>
    <property type="project" value="TreeGrafter"/>
</dbReference>
<evidence type="ECO:0000313" key="4">
    <source>
        <dbReference type="Proteomes" id="UP000015102"/>
    </source>
</evidence>
<dbReference type="InterPro" id="IPR050865">
    <property type="entry name" value="BEACH_Domain"/>
</dbReference>
<protein>
    <recommendedName>
        <fullName evidence="2">DUF4704 domain-containing protein</fullName>
    </recommendedName>
</protein>
<organism evidence="3 4">
    <name type="scientific">Megaselia scalaris</name>
    <name type="common">Humpbacked fly</name>
    <name type="synonym">Phora scalaris</name>
    <dbReference type="NCBI Taxonomy" id="36166"/>
    <lineage>
        <taxon>Eukaryota</taxon>
        <taxon>Metazoa</taxon>
        <taxon>Ecdysozoa</taxon>
        <taxon>Arthropoda</taxon>
        <taxon>Hexapoda</taxon>
        <taxon>Insecta</taxon>
        <taxon>Pterygota</taxon>
        <taxon>Neoptera</taxon>
        <taxon>Endopterygota</taxon>
        <taxon>Diptera</taxon>
        <taxon>Brachycera</taxon>
        <taxon>Muscomorpha</taxon>
        <taxon>Platypezoidea</taxon>
        <taxon>Phoridae</taxon>
        <taxon>Megaseliini</taxon>
        <taxon>Megaselia</taxon>
    </lineage>
</organism>
<evidence type="ECO:0000313" key="3">
    <source>
        <dbReference type="EnsemblMetazoa" id="MESCA007537-PA"/>
    </source>
</evidence>
<dbReference type="STRING" id="36166.T1GUW5"/>